<evidence type="ECO:0000256" key="1">
    <source>
        <dbReference type="ARBA" id="ARBA00022729"/>
    </source>
</evidence>
<dbReference type="InterPro" id="IPR026289">
    <property type="entry name" value="SBP_TakP-like"/>
</dbReference>
<dbReference type="PANTHER" id="PTHR33376">
    <property type="match status" value="1"/>
</dbReference>
<proteinExistence type="predicted"/>
<evidence type="ECO:0000313" key="2">
    <source>
        <dbReference type="EMBL" id="OIQ83746.1"/>
    </source>
</evidence>
<dbReference type="GO" id="GO:0055085">
    <property type="term" value="P:transmembrane transport"/>
    <property type="evidence" value="ECO:0007669"/>
    <property type="project" value="InterPro"/>
</dbReference>
<dbReference type="GO" id="GO:0031317">
    <property type="term" value="C:tripartite ATP-independent periplasmic transporter complex"/>
    <property type="evidence" value="ECO:0007669"/>
    <property type="project" value="InterPro"/>
</dbReference>
<dbReference type="AlphaFoldDB" id="A0A1J5QKD6"/>
<protein>
    <submittedName>
        <fullName evidence="2">Alpha-keto acid-binding periplasmic protein TakP</fullName>
    </submittedName>
</protein>
<comment type="caution">
    <text evidence="2">The sequence shown here is derived from an EMBL/GenBank/DDBJ whole genome shotgun (WGS) entry which is preliminary data.</text>
</comment>
<sequence>MERRKFLGKTGAGLVAGMAAAAPAVAAAPTVKWRMTSGFPRNLDTIFGAADRLSKRVAAMTDGRFQIQVFAAGELVPGAGAALDSVVSGTVECCHTASYYSVGKNAAFGFGTVIPFGLTSRQQNAWVYEGGGQQMLDEFYSGYGVRSFLGGNTGTQMGGWFRKVVNTEADVKGLKFRIAGLGGRVWAKLGAVPQQIAGGDIYPALEKGTIDAVEWVGPYDDEKLGFYKVAKNYYYPGWWEPGAALHFFVSNKEWAKLPADFKAAFEVAAAEANVGMQAAYDDKNPKALARLLGHGVKLQRFNDALMDKFYKAAMEVYAEESAKNPAFKKIYGPYMAYGRVENAWFSLAEASMNQFLERRHT</sequence>
<dbReference type="InterPro" id="IPR018389">
    <property type="entry name" value="DctP_fam"/>
</dbReference>
<dbReference type="EMBL" id="MLJW01000676">
    <property type="protein sequence ID" value="OIQ83746.1"/>
    <property type="molecule type" value="Genomic_DNA"/>
</dbReference>
<dbReference type="PROSITE" id="PS51318">
    <property type="entry name" value="TAT"/>
    <property type="match status" value="1"/>
</dbReference>
<accession>A0A1J5QKD6</accession>
<dbReference type="PANTHER" id="PTHR33376:SF5">
    <property type="entry name" value="EXTRACYTOPLASMIC SOLUTE RECEPTOR PROTEIN"/>
    <property type="match status" value="1"/>
</dbReference>
<dbReference type="PIRSF" id="PIRSF039026">
    <property type="entry name" value="SiaP"/>
    <property type="match status" value="1"/>
</dbReference>
<name>A0A1J5QKD6_9ZZZZ</name>
<dbReference type="Gene3D" id="3.40.190.170">
    <property type="entry name" value="Bacterial extracellular solute-binding protein, family 7"/>
    <property type="match status" value="1"/>
</dbReference>
<keyword evidence="1" id="KW-0732">Signal</keyword>
<dbReference type="Pfam" id="PF03480">
    <property type="entry name" value="DctP"/>
    <property type="match status" value="1"/>
</dbReference>
<dbReference type="NCBIfam" id="NF037995">
    <property type="entry name" value="TRAP_S1"/>
    <property type="match status" value="1"/>
</dbReference>
<gene>
    <name evidence="2" type="primary">takP_2</name>
    <name evidence="2" type="ORF">GALL_344550</name>
</gene>
<dbReference type="InterPro" id="IPR006311">
    <property type="entry name" value="TAT_signal"/>
</dbReference>
<dbReference type="InterPro" id="IPR038404">
    <property type="entry name" value="TRAP_DctP_sf"/>
</dbReference>
<dbReference type="Gene3D" id="3.40.190.10">
    <property type="entry name" value="Periplasmic binding protein-like II"/>
    <property type="match status" value="1"/>
</dbReference>
<reference evidence="2" key="1">
    <citation type="submission" date="2016-10" db="EMBL/GenBank/DDBJ databases">
        <title>Sequence of Gallionella enrichment culture.</title>
        <authorList>
            <person name="Poehlein A."/>
            <person name="Muehling M."/>
            <person name="Daniel R."/>
        </authorList>
    </citation>
    <scope>NUCLEOTIDE SEQUENCE</scope>
</reference>
<organism evidence="2">
    <name type="scientific">mine drainage metagenome</name>
    <dbReference type="NCBI Taxonomy" id="410659"/>
    <lineage>
        <taxon>unclassified sequences</taxon>
        <taxon>metagenomes</taxon>
        <taxon>ecological metagenomes</taxon>
    </lineage>
</organism>